<dbReference type="GeneID" id="63824198"/>
<name>A0A165D9F1_9APHY</name>
<sequence length="306" mass="33688">MVRTNSGIAQLSRESLTTAHKTVVPSFIKRIHAIVRRKIPYMVMIIVPHPKLSKSYYKRRRTPFRKPRAAENTCAQPEPDQQSQRVGSTPLLKSPLQADFRQEDQEHEVYLANLCEGDLSSGLLSGHEGRLISGPSSIPSLLVVEGLDKTKEEPKSTTTSSLQRLPIRAVMLDQPGQLFAAAGDRADNGSPIMTLPTSADVLHTSSAKRVVDVDEVGYDAVCGGAIVERMHADKLGQDTAGLSRDTFQATASGQQEREVYASLSAAYALRRKSTGYRRTANRAPDSAFVCNQRTDWRQDSARGRGW</sequence>
<dbReference type="RefSeq" id="XP_040762118.1">
    <property type="nucleotide sequence ID" value="XM_040907169.1"/>
</dbReference>
<feature type="region of interest" description="Disordered" evidence="1">
    <location>
        <begin position="64"/>
        <end position="88"/>
    </location>
</feature>
<dbReference type="InParanoid" id="A0A165D9F1"/>
<evidence type="ECO:0000313" key="3">
    <source>
        <dbReference type="Proteomes" id="UP000076871"/>
    </source>
</evidence>
<feature type="compositionally biased region" description="Polar residues" evidence="1">
    <location>
        <begin position="73"/>
        <end position="87"/>
    </location>
</feature>
<dbReference type="AlphaFoldDB" id="A0A165D9F1"/>
<keyword evidence="3" id="KW-1185">Reference proteome</keyword>
<dbReference type="Proteomes" id="UP000076871">
    <property type="component" value="Unassembled WGS sequence"/>
</dbReference>
<reference evidence="2 3" key="1">
    <citation type="journal article" date="2016" name="Mol. Biol. Evol.">
        <title>Comparative Genomics of Early-Diverging Mushroom-Forming Fungi Provides Insights into the Origins of Lignocellulose Decay Capabilities.</title>
        <authorList>
            <person name="Nagy L.G."/>
            <person name="Riley R."/>
            <person name="Tritt A."/>
            <person name="Adam C."/>
            <person name="Daum C."/>
            <person name="Floudas D."/>
            <person name="Sun H."/>
            <person name="Yadav J.S."/>
            <person name="Pangilinan J."/>
            <person name="Larsson K.H."/>
            <person name="Matsuura K."/>
            <person name="Barry K."/>
            <person name="Labutti K."/>
            <person name="Kuo R."/>
            <person name="Ohm R.A."/>
            <person name="Bhattacharya S.S."/>
            <person name="Shirouzu T."/>
            <person name="Yoshinaga Y."/>
            <person name="Martin F.M."/>
            <person name="Grigoriev I.V."/>
            <person name="Hibbett D.S."/>
        </authorList>
    </citation>
    <scope>NUCLEOTIDE SEQUENCE [LARGE SCALE GENOMIC DNA]</scope>
    <source>
        <strain evidence="2 3">93-53</strain>
    </source>
</reference>
<gene>
    <name evidence="2" type="ORF">LAESUDRAFT_715659</name>
</gene>
<evidence type="ECO:0000313" key="2">
    <source>
        <dbReference type="EMBL" id="KZT04378.1"/>
    </source>
</evidence>
<accession>A0A165D9F1</accession>
<evidence type="ECO:0000256" key="1">
    <source>
        <dbReference type="SAM" id="MobiDB-lite"/>
    </source>
</evidence>
<proteinExistence type="predicted"/>
<protein>
    <submittedName>
        <fullName evidence="2">Uncharacterized protein</fullName>
    </submittedName>
</protein>
<dbReference type="EMBL" id="KV427637">
    <property type="protein sequence ID" value="KZT04378.1"/>
    <property type="molecule type" value="Genomic_DNA"/>
</dbReference>
<organism evidence="2 3">
    <name type="scientific">Laetiporus sulphureus 93-53</name>
    <dbReference type="NCBI Taxonomy" id="1314785"/>
    <lineage>
        <taxon>Eukaryota</taxon>
        <taxon>Fungi</taxon>
        <taxon>Dikarya</taxon>
        <taxon>Basidiomycota</taxon>
        <taxon>Agaricomycotina</taxon>
        <taxon>Agaricomycetes</taxon>
        <taxon>Polyporales</taxon>
        <taxon>Laetiporus</taxon>
    </lineage>
</organism>